<gene>
    <name evidence="1" type="ORF">LTR37_012162</name>
</gene>
<sequence length="532" mass="57733">MSDANDATGNTALRNNRFSLSFPVQPSGSMSPVRPAQSPTREERPVEPDKLASPTGPMDTNFLTAIAGQERRVLELKEELARAEVDLNKLKRRWQQHEAQKKRNDAKKVTKLQPLQTSLPDKDREEDVDGSSAWMQQEMERRKAMMSGNKSSNRTVFSGSRHTRTLSLLSPVNRTPGPMGPPQRPVHPPRKESLSESARRSQEVDRYKPNPGTISRAATTPDLTVDGTQTADSIDQLTDANADQDVLRQTGNGKKVATGLRDGLWTFWEDLRQAAVGDEATQIPPPRRQSSTQTLRSAKKQTSKTSLRPSSRGSSTSKASTDTKKSSPVRKHTKSSTMSLGSAPALADPSFWTDHSILPSSAAPAPTKKLVASSRHTKSPSKATSIGSTDNEAWDTWDESSPHASRSSSAASEPNTLASTVSGTASPRMSTDTSSSNLDSLATPGPNDTIKPRKDNRSSESSGKKDPIPWPALSNIGPKALRRTASHLMSEWEKTLTPSPSRSCEDRSDYMGLGAEAAAASGPADWKKGWHD</sequence>
<evidence type="ECO:0000313" key="2">
    <source>
        <dbReference type="Proteomes" id="UP001281147"/>
    </source>
</evidence>
<evidence type="ECO:0000313" key="1">
    <source>
        <dbReference type="EMBL" id="KAK3707318.1"/>
    </source>
</evidence>
<protein>
    <submittedName>
        <fullName evidence="1">Uncharacterized protein</fullName>
    </submittedName>
</protein>
<accession>A0ACC3MZW7</accession>
<keyword evidence="2" id="KW-1185">Reference proteome</keyword>
<organism evidence="1 2">
    <name type="scientific">Vermiconidia calcicola</name>
    <dbReference type="NCBI Taxonomy" id="1690605"/>
    <lineage>
        <taxon>Eukaryota</taxon>
        <taxon>Fungi</taxon>
        <taxon>Dikarya</taxon>
        <taxon>Ascomycota</taxon>
        <taxon>Pezizomycotina</taxon>
        <taxon>Dothideomycetes</taxon>
        <taxon>Dothideomycetidae</taxon>
        <taxon>Mycosphaerellales</taxon>
        <taxon>Extremaceae</taxon>
        <taxon>Vermiconidia</taxon>
    </lineage>
</organism>
<comment type="caution">
    <text evidence="1">The sequence shown here is derived from an EMBL/GenBank/DDBJ whole genome shotgun (WGS) entry which is preliminary data.</text>
</comment>
<dbReference type="Proteomes" id="UP001281147">
    <property type="component" value="Unassembled WGS sequence"/>
</dbReference>
<reference evidence="1" key="1">
    <citation type="submission" date="2023-07" db="EMBL/GenBank/DDBJ databases">
        <title>Black Yeasts Isolated from many extreme environments.</title>
        <authorList>
            <person name="Coleine C."/>
            <person name="Stajich J.E."/>
            <person name="Selbmann L."/>
        </authorList>
    </citation>
    <scope>NUCLEOTIDE SEQUENCE</scope>
    <source>
        <strain evidence="1">CCFEE 5714</strain>
    </source>
</reference>
<proteinExistence type="predicted"/>
<name>A0ACC3MZW7_9PEZI</name>
<dbReference type="EMBL" id="JAUTXU010000111">
    <property type="protein sequence ID" value="KAK3707318.1"/>
    <property type="molecule type" value="Genomic_DNA"/>
</dbReference>